<evidence type="ECO:0000313" key="3">
    <source>
        <dbReference type="Proteomes" id="UP000499080"/>
    </source>
</evidence>
<name>A0A4Y2K6W1_ARAVE</name>
<evidence type="ECO:0000256" key="1">
    <source>
        <dbReference type="SAM" id="MobiDB-lite"/>
    </source>
</evidence>
<feature type="region of interest" description="Disordered" evidence="1">
    <location>
        <begin position="76"/>
        <end position="96"/>
    </location>
</feature>
<comment type="caution">
    <text evidence="2">The sequence shown here is derived from an EMBL/GenBank/DDBJ whole genome shotgun (WGS) entry which is preliminary data.</text>
</comment>
<dbReference type="Proteomes" id="UP000499080">
    <property type="component" value="Unassembled WGS sequence"/>
</dbReference>
<dbReference type="EMBL" id="BGPR01004289">
    <property type="protein sequence ID" value="GBM98051.1"/>
    <property type="molecule type" value="Genomic_DNA"/>
</dbReference>
<accession>A0A4Y2K6W1</accession>
<protein>
    <submittedName>
        <fullName evidence="2">Uncharacterized protein</fullName>
    </submittedName>
</protein>
<sequence>MKPQKKSKGDRSGNLDGNLNLMVCDFVRFNEVHVSYTGCAVALFLSATFSKTMCCRDRELRTNSMHSEIHETLLQSLPGDIPTPSIESSPNMPHNL</sequence>
<feature type="compositionally biased region" description="Polar residues" evidence="1">
    <location>
        <begin position="85"/>
        <end position="96"/>
    </location>
</feature>
<gene>
    <name evidence="2" type="ORF">AVEN_257984_1</name>
</gene>
<proteinExistence type="predicted"/>
<reference evidence="2 3" key="1">
    <citation type="journal article" date="2019" name="Sci. Rep.">
        <title>Orb-weaving spider Araneus ventricosus genome elucidates the spidroin gene catalogue.</title>
        <authorList>
            <person name="Kono N."/>
            <person name="Nakamura H."/>
            <person name="Ohtoshi R."/>
            <person name="Moran D.A.P."/>
            <person name="Shinohara A."/>
            <person name="Yoshida Y."/>
            <person name="Fujiwara M."/>
            <person name="Mori M."/>
            <person name="Tomita M."/>
            <person name="Arakawa K."/>
        </authorList>
    </citation>
    <scope>NUCLEOTIDE SEQUENCE [LARGE SCALE GENOMIC DNA]</scope>
</reference>
<dbReference type="AlphaFoldDB" id="A0A4Y2K6W1"/>
<keyword evidence="3" id="KW-1185">Reference proteome</keyword>
<evidence type="ECO:0000313" key="2">
    <source>
        <dbReference type="EMBL" id="GBM98051.1"/>
    </source>
</evidence>
<organism evidence="2 3">
    <name type="scientific">Araneus ventricosus</name>
    <name type="common">Orbweaver spider</name>
    <name type="synonym">Epeira ventricosa</name>
    <dbReference type="NCBI Taxonomy" id="182803"/>
    <lineage>
        <taxon>Eukaryota</taxon>
        <taxon>Metazoa</taxon>
        <taxon>Ecdysozoa</taxon>
        <taxon>Arthropoda</taxon>
        <taxon>Chelicerata</taxon>
        <taxon>Arachnida</taxon>
        <taxon>Araneae</taxon>
        <taxon>Araneomorphae</taxon>
        <taxon>Entelegynae</taxon>
        <taxon>Araneoidea</taxon>
        <taxon>Araneidae</taxon>
        <taxon>Araneus</taxon>
    </lineage>
</organism>